<dbReference type="GeneID" id="17260783"/>
<name>A0A0D3IUK3_EMIH1</name>
<proteinExistence type="predicted"/>
<dbReference type="OMA" id="ESEFQGC"/>
<dbReference type="PANTHER" id="PTHR47821:SF2">
    <property type="entry name" value="PHOSPHOGLYCERATE MUTASE FAMILY PROTEIN"/>
    <property type="match status" value="1"/>
</dbReference>
<dbReference type="STRING" id="2903.R1BXL2"/>
<dbReference type="Pfam" id="PF00300">
    <property type="entry name" value="His_Phos_1"/>
    <property type="match status" value="1"/>
</dbReference>
<dbReference type="CDD" id="cd07067">
    <property type="entry name" value="HP_PGM_like"/>
    <property type="match status" value="1"/>
</dbReference>
<dbReference type="AlphaFoldDB" id="A0A0D3IUK3"/>
<organism evidence="1 2">
    <name type="scientific">Emiliania huxleyi (strain CCMP1516)</name>
    <dbReference type="NCBI Taxonomy" id="280463"/>
    <lineage>
        <taxon>Eukaryota</taxon>
        <taxon>Haptista</taxon>
        <taxon>Haptophyta</taxon>
        <taxon>Prymnesiophyceae</taxon>
        <taxon>Isochrysidales</taxon>
        <taxon>Noelaerhabdaceae</taxon>
        <taxon>Emiliania</taxon>
    </lineage>
</organism>
<dbReference type="SMART" id="SM00855">
    <property type="entry name" value="PGAM"/>
    <property type="match status" value="1"/>
</dbReference>
<evidence type="ECO:0000313" key="1">
    <source>
        <dbReference type="EnsemblProtists" id="EOD14938"/>
    </source>
</evidence>
<dbReference type="EnsemblProtists" id="EOD14938">
    <property type="protein sequence ID" value="EOD14938"/>
    <property type="gene ID" value="EMIHUDRAFT_197609"/>
</dbReference>
<keyword evidence="2" id="KW-1185">Reference proteome</keyword>
<dbReference type="PaxDb" id="2903-EOD14938"/>
<evidence type="ECO:0000313" key="2">
    <source>
        <dbReference type="Proteomes" id="UP000013827"/>
    </source>
</evidence>
<dbReference type="eggNOG" id="ENOG502QSKC">
    <property type="taxonomic scope" value="Eukaryota"/>
</dbReference>
<dbReference type="KEGG" id="ehx:EMIHUDRAFT_197609"/>
<dbReference type="Proteomes" id="UP000013827">
    <property type="component" value="Unassembled WGS sequence"/>
</dbReference>
<protein>
    <recommendedName>
        <fullName evidence="3">Phosphoglycerate mutase</fullName>
    </recommendedName>
</protein>
<dbReference type="RefSeq" id="XP_005767367.1">
    <property type="nucleotide sequence ID" value="XM_005767310.1"/>
</dbReference>
<dbReference type="Gene3D" id="3.40.50.1240">
    <property type="entry name" value="Phosphoglycerate mutase-like"/>
    <property type="match status" value="1"/>
</dbReference>
<sequence length="219" mass="23199">MCAASAAVTPLRHNYYALRHGQSLANVEGVISSDPAVACNHHGLSETGLQQARRAAEAVCAEALSTGVDGVAIVSSDFKRAWQTAQAVHTAVISRGLSCVPASAVCAETLLRERSFGTLSGGPDSRYADVWVHDAVSATHTEFGSEPVTSVRERAWGVVERLEAELPGRCMVVLVAHGDVLQILQTRFACVDPRTHRSLPHLETATLRRLSLPLAAGAG</sequence>
<dbReference type="HOGENOM" id="CLU_033323_2_0_1"/>
<dbReference type="InterPro" id="IPR029033">
    <property type="entry name" value="His_PPase_superfam"/>
</dbReference>
<dbReference type="InterPro" id="IPR013078">
    <property type="entry name" value="His_Pase_superF_clade-1"/>
</dbReference>
<dbReference type="SUPFAM" id="SSF53254">
    <property type="entry name" value="Phosphoglycerate mutase-like"/>
    <property type="match status" value="1"/>
</dbReference>
<reference evidence="2" key="1">
    <citation type="journal article" date="2013" name="Nature">
        <title>Pan genome of the phytoplankton Emiliania underpins its global distribution.</title>
        <authorList>
            <person name="Read B.A."/>
            <person name="Kegel J."/>
            <person name="Klute M.J."/>
            <person name="Kuo A."/>
            <person name="Lefebvre S.C."/>
            <person name="Maumus F."/>
            <person name="Mayer C."/>
            <person name="Miller J."/>
            <person name="Monier A."/>
            <person name="Salamov A."/>
            <person name="Young J."/>
            <person name="Aguilar M."/>
            <person name="Claverie J.M."/>
            <person name="Frickenhaus S."/>
            <person name="Gonzalez K."/>
            <person name="Herman E.K."/>
            <person name="Lin Y.C."/>
            <person name="Napier J."/>
            <person name="Ogata H."/>
            <person name="Sarno A.F."/>
            <person name="Shmutz J."/>
            <person name="Schroeder D."/>
            <person name="de Vargas C."/>
            <person name="Verret F."/>
            <person name="von Dassow P."/>
            <person name="Valentin K."/>
            <person name="Van de Peer Y."/>
            <person name="Wheeler G."/>
            <person name="Dacks J.B."/>
            <person name="Delwiche C.F."/>
            <person name="Dyhrman S.T."/>
            <person name="Glockner G."/>
            <person name="John U."/>
            <person name="Richards T."/>
            <person name="Worden A.Z."/>
            <person name="Zhang X."/>
            <person name="Grigoriev I.V."/>
            <person name="Allen A.E."/>
            <person name="Bidle K."/>
            <person name="Borodovsky M."/>
            <person name="Bowler C."/>
            <person name="Brownlee C."/>
            <person name="Cock J.M."/>
            <person name="Elias M."/>
            <person name="Gladyshev V.N."/>
            <person name="Groth M."/>
            <person name="Guda C."/>
            <person name="Hadaegh A."/>
            <person name="Iglesias-Rodriguez M.D."/>
            <person name="Jenkins J."/>
            <person name="Jones B.M."/>
            <person name="Lawson T."/>
            <person name="Leese F."/>
            <person name="Lindquist E."/>
            <person name="Lobanov A."/>
            <person name="Lomsadze A."/>
            <person name="Malik S.B."/>
            <person name="Marsh M.E."/>
            <person name="Mackinder L."/>
            <person name="Mock T."/>
            <person name="Mueller-Roeber B."/>
            <person name="Pagarete A."/>
            <person name="Parker M."/>
            <person name="Probert I."/>
            <person name="Quesneville H."/>
            <person name="Raines C."/>
            <person name="Rensing S.A."/>
            <person name="Riano-Pachon D.M."/>
            <person name="Richier S."/>
            <person name="Rokitta S."/>
            <person name="Shiraiwa Y."/>
            <person name="Soanes D.M."/>
            <person name="van der Giezen M."/>
            <person name="Wahlund T.M."/>
            <person name="Williams B."/>
            <person name="Wilson W."/>
            <person name="Wolfe G."/>
            <person name="Wurch L.L."/>
        </authorList>
    </citation>
    <scope>NUCLEOTIDE SEQUENCE</scope>
</reference>
<accession>A0A0D3IUK3</accession>
<dbReference type="PANTHER" id="PTHR47821">
    <property type="entry name" value="PHOSPHOGLYCERATE MUTASE FAMILY PROTEIN"/>
    <property type="match status" value="1"/>
</dbReference>
<evidence type="ECO:0008006" key="3">
    <source>
        <dbReference type="Google" id="ProtNLM"/>
    </source>
</evidence>
<reference evidence="1" key="2">
    <citation type="submission" date="2024-10" db="UniProtKB">
        <authorList>
            <consortium name="EnsemblProtists"/>
        </authorList>
    </citation>
    <scope>IDENTIFICATION</scope>
</reference>